<dbReference type="PROSITE" id="PS51832">
    <property type="entry name" value="HD_GYP"/>
    <property type="match status" value="1"/>
</dbReference>
<evidence type="ECO:0000313" key="6">
    <source>
        <dbReference type="Proteomes" id="UP001329915"/>
    </source>
</evidence>
<name>A0AAU0UKK9_9FIRM</name>
<keyword evidence="2" id="KW-0812">Transmembrane</keyword>
<dbReference type="EMBL" id="CP121694">
    <property type="protein sequence ID" value="WRO20927.1"/>
    <property type="molecule type" value="Genomic_DNA"/>
</dbReference>
<dbReference type="CDD" id="cd00077">
    <property type="entry name" value="HDc"/>
    <property type="match status" value="1"/>
</dbReference>
<feature type="compositionally biased region" description="Acidic residues" evidence="1">
    <location>
        <begin position="429"/>
        <end position="443"/>
    </location>
</feature>
<feature type="transmembrane region" description="Helical" evidence="2">
    <location>
        <begin position="12"/>
        <end position="30"/>
    </location>
</feature>
<reference evidence="5 6" key="1">
    <citation type="submission" date="2023-04" db="EMBL/GenBank/DDBJ databases">
        <authorList>
            <person name="Hsu D."/>
        </authorList>
    </citation>
    <scope>NUCLEOTIDE SEQUENCE [LARGE SCALE GENOMIC DNA]</scope>
    <source>
        <strain evidence="5 6">MK1</strain>
    </source>
</reference>
<keyword evidence="6" id="KW-1185">Reference proteome</keyword>
<feature type="transmembrane region" description="Helical" evidence="2">
    <location>
        <begin position="68"/>
        <end position="97"/>
    </location>
</feature>
<evidence type="ECO:0000256" key="1">
    <source>
        <dbReference type="SAM" id="MobiDB-lite"/>
    </source>
</evidence>
<gene>
    <name evidence="5" type="ORF">MFMK1_000717</name>
</gene>
<dbReference type="Pfam" id="PF13487">
    <property type="entry name" value="HD_5"/>
    <property type="match status" value="1"/>
</dbReference>
<feature type="transmembrane region" description="Helical" evidence="2">
    <location>
        <begin position="138"/>
        <end position="164"/>
    </location>
</feature>
<evidence type="ECO:0000313" key="5">
    <source>
        <dbReference type="EMBL" id="WRO20927.1"/>
    </source>
</evidence>
<dbReference type="Gene3D" id="1.10.3210.10">
    <property type="entry name" value="Hypothetical protein af1432"/>
    <property type="match status" value="1"/>
</dbReference>
<organism evidence="5 6">
    <name type="scientific">Metallumcola ferriviriculae</name>
    <dbReference type="NCBI Taxonomy" id="3039180"/>
    <lineage>
        <taxon>Bacteria</taxon>
        <taxon>Bacillati</taxon>
        <taxon>Bacillota</taxon>
        <taxon>Clostridia</taxon>
        <taxon>Neomoorellales</taxon>
        <taxon>Desulfitibacteraceae</taxon>
        <taxon>Metallumcola</taxon>
    </lineage>
</organism>
<dbReference type="SMART" id="SM00471">
    <property type="entry name" value="HDc"/>
    <property type="match status" value="1"/>
</dbReference>
<dbReference type="InterPro" id="IPR006675">
    <property type="entry name" value="HDIG_dom"/>
</dbReference>
<dbReference type="InterPro" id="IPR006674">
    <property type="entry name" value="HD_domain"/>
</dbReference>
<dbReference type="SUPFAM" id="SSF109604">
    <property type="entry name" value="HD-domain/PDEase-like"/>
    <property type="match status" value="1"/>
</dbReference>
<dbReference type="PROSITE" id="PS51831">
    <property type="entry name" value="HD"/>
    <property type="match status" value="1"/>
</dbReference>
<keyword evidence="2" id="KW-1133">Transmembrane helix</keyword>
<dbReference type="RefSeq" id="WP_366923804.1">
    <property type="nucleotide sequence ID" value="NZ_CP121694.1"/>
</dbReference>
<dbReference type="PANTHER" id="PTHR43155">
    <property type="entry name" value="CYCLIC DI-GMP PHOSPHODIESTERASE PA4108-RELATED"/>
    <property type="match status" value="1"/>
</dbReference>
<dbReference type="Pfam" id="PF20972">
    <property type="entry name" value="MASE9"/>
    <property type="match status" value="1"/>
</dbReference>
<evidence type="ECO:0000256" key="2">
    <source>
        <dbReference type="SAM" id="Phobius"/>
    </source>
</evidence>
<protein>
    <submittedName>
        <fullName evidence="5">HD-GYP domain-containing protein</fullName>
    </submittedName>
</protein>
<feature type="region of interest" description="Disordered" evidence="1">
    <location>
        <begin position="426"/>
        <end position="464"/>
    </location>
</feature>
<dbReference type="InterPro" id="IPR003607">
    <property type="entry name" value="HD/PDEase_dom"/>
</dbReference>
<accession>A0AAU0UKK9</accession>
<feature type="transmembrane region" description="Helical" evidence="2">
    <location>
        <begin position="36"/>
        <end position="56"/>
    </location>
</feature>
<dbReference type="KEGG" id="dbc:MFMK1_000717"/>
<feature type="transmembrane region" description="Helical" evidence="2">
    <location>
        <begin position="184"/>
        <end position="216"/>
    </location>
</feature>
<proteinExistence type="predicted"/>
<evidence type="ECO:0000259" key="3">
    <source>
        <dbReference type="PROSITE" id="PS51831"/>
    </source>
</evidence>
<keyword evidence="2" id="KW-0472">Membrane</keyword>
<dbReference type="Proteomes" id="UP001329915">
    <property type="component" value="Chromosome"/>
</dbReference>
<sequence>MSEIPLKARAYIIGMIISAVGIVPLLYYYVEPAVNTSLVDLFVFFIATLIAELLPVKLPHGTKVSVGLAIWFANIILFTPFEATVITSAAFGVAMIFDEDQNIVKTSFNIAQTVITIAVSSILLHQILMIVPERGAAYILSLIAVMLFCSILNLFFVIIVVSLVTNVTFMRIWKTNHRWEISNIVALIPLGFLISMVYKVTGVTGVLLFLVPLLIARRSFQLYIDMRRAYMETVESLANTIDAKDRYTRGHSDRVARYSIALAGQLGLPDDRIEIIKSLALLHDTGKVGVNESILNKPGRLDDDEFAMMKKHSEVGAQIVKGITFLKDGHETIKHHHERWDGRGYPSGLVGKETPLGARIIAVADAFDAMSSDRPYRNAMTPQQAYDEIVSGSGSQFDPQVVEAFRTVYPDLVEVIQEKTRQDTSLLAEQDEIAEEINDMDESGESKEDIKDDDMVEGDVGNVY</sequence>
<dbReference type="NCBIfam" id="TIGR00277">
    <property type="entry name" value="HDIG"/>
    <property type="match status" value="1"/>
</dbReference>
<feature type="domain" description="HD" evidence="3">
    <location>
        <begin position="248"/>
        <end position="370"/>
    </location>
</feature>
<dbReference type="InterPro" id="IPR048430">
    <property type="entry name" value="MASE9"/>
</dbReference>
<feature type="transmembrane region" description="Helical" evidence="2">
    <location>
        <begin position="109"/>
        <end position="131"/>
    </location>
</feature>
<dbReference type="InterPro" id="IPR037522">
    <property type="entry name" value="HD_GYP_dom"/>
</dbReference>
<feature type="domain" description="HD-GYP" evidence="4">
    <location>
        <begin position="226"/>
        <end position="421"/>
    </location>
</feature>
<dbReference type="PANTHER" id="PTHR43155:SF2">
    <property type="entry name" value="CYCLIC DI-GMP PHOSPHODIESTERASE PA4108"/>
    <property type="match status" value="1"/>
</dbReference>
<evidence type="ECO:0000259" key="4">
    <source>
        <dbReference type="PROSITE" id="PS51832"/>
    </source>
</evidence>
<dbReference type="AlphaFoldDB" id="A0AAU0UKK9"/>